<comment type="function">
    <text evidence="1">Hydrolyzes indole-3-acetamide (IAM) into indole-3-acetic acid (IAA).</text>
</comment>
<dbReference type="PROSITE" id="PS00571">
    <property type="entry name" value="AMIDASES"/>
    <property type="match status" value="1"/>
</dbReference>
<accession>A0A2V3U4P3</accession>
<name>A0A2V3U4P3_9HYPH</name>
<dbReference type="GO" id="GO:0016740">
    <property type="term" value="F:transferase activity"/>
    <property type="evidence" value="ECO:0007669"/>
    <property type="project" value="UniProtKB-KW"/>
</dbReference>
<dbReference type="Gene3D" id="3.90.1300.10">
    <property type="entry name" value="Amidase signature (AS) domain"/>
    <property type="match status" value="1"/>
</dbReference>
<dbReference type="RefSeq" id="WP_110375224.1">
    <property type="nucleotide sequence ID" value="NZ_JAHBRY010000001.1"/>
</dbReference>
<protein>
    <recommendedName>
        <fullName evidence="2">Indoleacetamide hydrolase</fullName>
    </recommendedName>
</protein>
<keyword evidence="5" id="KW-1185">Reference proteome</keyword>
<evidence type="ECO:0000259" key="3">
    <source>
        <dbReference type="Pfam" id="PF01425"/>
    </source>
</evidence>
<evidence type="ECO:0000313" key="4">
    <source>
        <dbReference type="EMBL" id="PXW57889.1"/>
    </source>
</evidence>
<evidence type="ECO:0000256" key="1">
    <source>
        <dbReference type="ARBA" id="ARBA00003871"/>
    </source>
</evidence>
<reference evidence="4 5" key="1">
    <citation type="submission" date="2018-05" db="EMBL/GenBank/DDBJ databases">
        <title>Genomic Encyclopedia of Type Strains, Phase IV (KMG-IV): sequencing the most valuable type-strain genomes for metagenomic binning, comparative biology and taxonomic classification.</title>
        <authorList>
            <person name="Goeker M."/>
        </authorList>
    </citation>
    <scope>NUCLEOTIDE SEQUENCE [LARGE SCALE GENOMIC DNA]</scope>
    <source>
        <strain evidence="4 5">DSM 6462</strain>
    </source>
</reference>
<organism evidence="4 5">
    <name type="scientific">Chelatococcus asaccharovorans</name>
    <dbReference type="NCBI Taxonomy" id="28210"/>
    <lineage>
        <taxon>Bacteria</taxon>
        <taxon>Pseudomonadati</taxon>
        <taxon>Pseudomonadota</taxon>
        <taxon>Alphaproteobacteria</taxon>
        <taxon>Hyphomicrobiales</taxon>
        <taxon>Chelatococcaceae</taxon>
        <taxon>Chelatococcus</taxon>
    </lineage>
</organism>
<dbReference type="OrthoDB" id="8438154at2"/>
<dbReference type="Pfam" id="PF01425">
    <property type="entry name" value="Amidase"/>
    <property type="match status" value="1"/>
</dbReference>
<evidence type="ECO:0000256" key="2">
    <source>
        <dbReference type="ARBA" id="ARBA00021874"/>
    </source>
</evidence>
<gene>
    <name evidence="4" type="ORF">C7450_10661</name>
</gene>
<dbReference type="SUPFAM" id="SSF75304">
    <property type="entry name" value="Amidase signature (AS) enzymes"/>
    <property type="match status" value="1"/>
</dbReference>
<dbReference type="InterPro" id="IPR023631">
    <property type="entry name" value="Amidase_dom"/>
</dbReference>
<comment type="caution">
    <text evidence="4">The sequence shown here is derived from an EMBL/GenBank/DDBJ whole genome shotgun (WGS) entry which is preliminary data.</text>
</comment>
<dbReference type="InterPro" id="IPR020556">
    <property type="entry name" value="Amidase_CS"/>
</dbReference>
<dbReference type="EMBL" id="QJJK01000006">
    <property type="protein sequence ID" value="PXW57889.1"/>
    <property type="molecule type" value="Genomic_DNA"/>
</dbReference>
<dbReference type="InterPro" id="IPR036928">
    <property type="entry name" value="AS_sf"/>
</dbReference>
<dbReference type="AlphaFoldDB" id="A0A2V3U4P3"/>
<feature type="domain" description="Amidase" evidence="3">
    <location>
        <begin position="27"/>
        <end position="440"/>
    </location>
</feature>
<proteinExistence type="predicted"/>
<keyword evidence="4" id="KW-0808">Transferase</keyword>
<dbReference type="Proteomes" id="UP000248021">
    <property type="component" value="Unassembled WGS sequence"/>
</dbReference>
<dbReference type="PANTHER" id="PTHR11895:SF176">
    <property type="entry name" value="AMIDASE AMID-RELATED"/>
    <property type="match status" value="1"/>
</dbReference>
<sequence>MTKPLHELSIAEVGTKLRSGELTSEALTRHALSRIDQHDPQVRAFVCLTRDLAIAQARSADDELRRGKVRGAMHGVPYALKDLFNVAGVPTTCNSRLREGFVPTTDSAVFERMSESGAVLLGKVHMQEFATGGTGPDLPYPPPRNPWNREHITGGSSSGAAAAVAAGFVRLAIGSDTGGSIRQPAAYCGIVGLKPTYGRVSPRGAFPLSFSLDHCGPMARSVEDAAIALEVLTDDTGIDRPANDCRGALSAGVAGLRIGIPAGHMGLESSFDPEVAGSMEATTEALRRAGAHISAIALPDYDAFFASNTAIMLAEAFALHQHDLRTKLSSYAENTAHRLLLGAAVSGPDLVQAFRLRRSLTEQLDSLFNTHDVILTASAISGAPHLQRANDFFSTPMQIPALPFNLTGHPAIHVPTTMDGLGLPVGLQLIASRHAEAVLLRCAFFIEQESGWGEQDLPELDRTLESVGHSS</sequence>
<dbReference type="PANTHER" id="PTHR11895">
    <property type="entry name" value="TRANSAMIDASE"/>
    <property type="match status" value="1"/>
</dbReference>
<evidence type="ECO:0000313" key="5">
    <source>
        <dbReference type="Proteomes" id="UP000248021"/>
    </source>
</evidence>
<dbReference type="InterPro" id="IPR000120">
    <property type="entry name" value="Amidase"/>
</dbReference>